<dbReference type="AlphaFoldDB" id="A0A816BI87"/>
<dbReference type="OrthoDB" id="10367548at2759"/>
<name>A0A816BI87_9BILA</name>
<gene>
    <name evidence="4" type="ORF">CJN711_LOCUS36418</name>
    <name evidence="3" type="ORF">KQP761_LOCUS22255</name>
</gene>
<evidence type="ECO:0000313" key="3">
    <source>
        <dbReference type="EMBL" id="CAF1600772.1"/>
    </source>
</evidence>
<dbReference type="EMBL" id="CAJNOW010011692">
    <property type="protein sequence ID" value="CAF1600772.1"/>
    <property type="molecule type" value="Genomic_DNA"/>
</dbReference>
<dbReference type="Proteomes" id="UP000663834">
    <property type="component" value="Unassembled WGS sequence"/>
</dbReference>
<keyword evidence="2" id="KW-1133">Transmembrane helix</keyword>
<feature type="region of interest" description="Disordered" evidence="1">
    <location>
        <begin position="225"/>
        <end position="265"/>
    </location>
</feature>
<reference evidence="4" key="1">
    <citation type="submission" date="2021-02" db="EMBL/GenBank/DDBJ databases">
        <authorList>
            <person name="Nowell W R."/>
        </authorList>
    </citation>
    <scope>NUCLEOTIDE SEQUENCE</scope>
</reference>
<evidence type="ECO:0000313" key="5">
    <source>
        <dbReference type="Proteomes" id="UP000663855"/>
    </source>
</evidence>
<sequence length="419" mass="45947">MSSNENARKLDSFVSLSHRRSVPENSFFTNTYPNTLTQYHSVPYVGISNWDVSQLQSIGLISTTRTSICNQPEIHLLNDSSLEQNSWIEQHNQSSNNLIRRISNWDPTEFSSSTDDFHRKSVWDEAWIHSDNISSTRQSFEHNNLNRNRTDSNNTTLKLDHAKEIKVSNPGIDSVELDQKLTTIGKGSGKKIIGLYIIVTWLFMSIVLGTILGIFIHARTEAPTSTQTTTTTTSATTSTTSTSTGTSTTSTTSVTTATSTSTTTTTTATTTTTTTAYVCGSTYTTLLYLVNPTTTGSTFTYYSFTYVATQTCVTLSFGFQQDPSYWTLDDVSVDDDVSNVLINGDFEAGSAYTGWSGTNRLSTTNCRSGSYCYRSGTIGSIDYASQSLRLNIGQLYNISFYLSTGTGSSGIYANITISP</sequence>
<dbReference type="EMBL" id="CAJNOV010017618">
    <property type="protein sequence ID" value="CAF1610229.1"/>
    <property type="molecule type" value="Genomic_DNA"/>
</dbReference>
<evidence type="ECO:0000256" key="2">
    <source>
        <dbReference type="SAM" id="Phobius"/>
    </source>
</evidence>
<comment type="caution">
    <text evidence="4">The sequence shown here is derived from an EMBL/GenBank/DDBJ whole genome shotgun (WGS) entry which is preliminary data.</text>
</comment>
<dbReference type="Proteomes" id="UP000663855">
    <property type="component" value="Unassembled WGS sequence"/>
</dbReference>
<dbReference type="Gene3D" id="2.60.120.260">
    <property type="entry name" value="Galactose-binding domain-like"/>
    <property type="match status" value="1"/>
</dbReference>
<accession>A0A816BI87</accession>
<keyword evidence="2" id="KW-0472">Membrane</keyword>
<proteinExistence type="predicted"/>
<feature type="transmembrane region" description="Helical" evidence="2">
    <location>
        <begin position="193"/>
        <end position="216"/>
    </location>
</feature>
<evidence type="ECO:0000313" key="4">
    <source>
        <dbReference type="EMBL" id="CAF1610229.1"/>
    </source>
</evidence>
<organism evidence="4 5">
    <name type="scientific">Rotaria magnacalcarata</name>
    <dbReference type="NCBI Taxonomy" id="392030"/>
    <lineage>
        <taxon>Eukaryota</taxon>
        <taxon>Metazoa</taxon>
        <taxon>Spiralia</taxon>
        <taxon>Gnathifera</taxon>
        <taxon>Rotifera</taxon>
        <taxon>Eurotatoria</taxon>
        <taxon>Bdelloidea</taxon>
        <taxon>Philodinida</taxon>
        <taxon>Philodinidae</taxon>
        <taxon>Rotaria</taxon>
    </lineage>
</organism>
<keyword evidence="2" id="KW-0812">Transmembrane</keyword>
<evidence type="ECO:0000256" key="1">
    <source>
        <dbReference type="SAM" id="MobiDB-lite"/>
    </source>
</evidence>
<protein>
    <submittedName>
        <fullName evidence="4">Uncharacterized protein</fullName>
    </submittedName>
</protein>